<dbReference type="Gene3D" id="3.30.420.10">
    <property type="entry name" value="Ribonuclease H-like superfamily/Ribonuclease H"/>
    <property type="match status" value="1"/>
</dbReference>
<evidence type="ECO:0000313" key="4">
    <source>
        <dbReference type="Proteomes" id="UP000019460"/>
    </source>
</evidence>
<comment type="caution">
    <text evidence="3">The sequence shown here is derived from an EMBL/GenBank/DDBJ whole genome shotgun (WGS) entry which is preliminary data.</text>
</comment>
<dbReference type="InterPro" id="IPR009057">
    <property type="entry name" value="Homeodomain-like_sf"/>
</dbReference>
<dbReference type="InterPro" id="IPR012337">
    <property type="entry name" value="RNaseH-like_sf"/>
</dbReference>
<dbReference type="InterPro" id="IPR047655">
    <property type="entry name" value="Transpos_IS630-like"/>
</dbReference>
<dbReference type="STRING" id="1249627.D779_0221"/>
<feature type="domain" description="Winged helix-turn helix" evidence="2">
    <location>
        <begin position="102"/>
        <end position="154"/>
    </location>
</feature>
<dbReference type="RefSeq" id="WP_232424265.1">
    <property type="nucleotide sequence ID" value="NZ_AONC01000108.1"/>
</dbReference>
<dbReference type="NCBIfam" id="NF033545">
    <property type="entry name" value="transpos_IS630"/>
    <property type="match status" value="1"/>
</dbReference>
<dbReference type="InterPro" id="IPR038717">
    <property type="entry name" value="Tc1-like_DDE_dom"/>
</dbReference>
<feature type="domain" description="Tc1-like transposase DDE" evidence="1">
    <location>
        <begin position="171"/>
        <end position="312"/>
    </location>
</feature>
<dbReference type="Pfam" id="PF13592">
    <property type="entry name" value="HTH_33"/>
    <property type="match status" value="1"/>
</dbReference>
<name>W9UVX0_9GAMM</name>
<evidence type="ECO:0000259" key="2">
    <source>
        <dbReference type="Pfam" id="PF13592"/>
    </source>
</evidence>
<dbReference type="SUPFAM" id="SSF46689">
    <property type="entry name" value="Homeodomain-like"/>
    <property type="match status" value="1"/>
</dbReference>
<keyword evidence="4" id="KW-1185">Reference proteome</keyword>
<evidence type="ECO:0000313" key="3">
    <source>
        <dbReference type="EMBL" id="EXJ11234.1"/>
    </source>
</evidence>
<dbReference type="Pfam" id="PF13358">
    <property type="entry name" value="DDE_3"/>
    <property type="match status" value="1"/>
</dbReference>
<organism evidence="3 4">
    <name type="scientific">Imhoffiella purpurea</name>
    <dbReference type="NCBI Taxonomy" id="1249627"/>
    <lineage>
        <taxon>Bacteria</taxon>
        <taxon>Pseudomonadati</taxon>
        <taxon>Pseudomonadota</taxon>
        <taxon>Gammaproteobacteria</taxon>
        <taxon>Chromatiales</taxon>
        <taxon>Chromatiaceae</taxon>
        <taxon>Imhoffiella</taxon>
    </lineage>
</organism>
<dbReference type="SUPFAM" id="SSF53098">
    <property type="entry name" value="Ribonuclease H-like"/>
    <property type="match status" value="1"/>
</dbReference>
<sequence>MMNDYRLSDKELAELRAAHRRVREIREAYRINAVILLGQGRGVKDVADALLLDPDTVRSYFKRYKKGGLDDLLCMSYVGSEALLNSSQLRALDAHLQSTIYQTAAEVARYVEQTWGVRYTPSGMTALLHRLGYAYKKPTLLPGKNPSVETQKAFVSKYENFKENKAEEDVIVFMDAVHPQHNPVLGCGWIKRGKRQAIQSNTGRQRLNINGAINLETLQLTYRMDDTIDAISTIALLKQLESAYPDAERIIVICDNARYYKARVVAKYLETSRVQLEPLPAYSPNLNLIERFWKFFKKQVLYNRYYERFAEFRTACKEFFAELDRYAPQLRTLLAENFQIVGH</sequence>
<accession>W9UVX0</accession>
<evidence type="ECO:0008006" key="5">
    <source>
        <dbReference type="Google" id="ProtNLM"/>
    </source>
</evidence>
<dbReference type="GO" id="GO:0003676">
    <property type="term" value="F:nucleic acid binding"/>
    <property type="evidence" value="ECO:0007669"/>
    <property type="project" value="InterPro"/>
</dbReference>
<dbReference type="Pfam" id="PF13551">
    <property type="entry name" value="HTH_29"/>
    <property type="match status" value="1"/>
</dbReference>
<dbReference type="eggNOG" id="COG3335">
    <property type="taxonomic scope" value="Bacteria"/>
</dbReference>
<dbReference type="InterPro" id="IPR036397">
    <property type="entry name" value="RNaseH_sf"/>
</dbReference>
<dbReference type="EMBL" id="AONC01000108">
    <property type="protein sequence ID" value="EXJ11234.1"/>
    <property type="molecule type" value="Genomic_DNA"/>
</dbReference>
<dbReference type="Proteomes" id="UP000019460">
    <property type="component" value="Unassembled WGS sequence"/>
</dbReference>
<gene>
    <name evidence="3" type="ORF">D779_0221</name>
</gene>
<reference evidence="3 4" key="1">
    <citation type="submission" date="2012-11" db="EMBL/GenBank/DDBJ databases">
        <title>Genome assembly of Thiorhodococcus sp. AK35.</title>
        <authorList>
            <person name="Nupur N."/>
            <person name="Khatri I."/>
            <person name="Subramanian S."/>
            <person name="Pinnaka A."/>
        </authorList>
    </citation>
    <scope>NUCLEOTIDE SEQUENCE [LARGE SCALE GENOMIC DNA]</scope>
    <source>
        <strain evidence="3 4">AK35</strain>
    </source>
</reference>
<dbReference type="AlphaFoldDB" id="W9UVX0"/>
<evidence type="ECO:0000259" key="1">
    <source>
        <dbReference type="Pfam" id="PF13358"/>
    </source>
</evidence>
<dbReference type="InterPro" id="IPR025959">
    <property type="entry name" value="Winged_HTH_dom"/>
</dbReference>
<dbReference type="eggNOG" id="COG3415">
    <property type="taxonomic scope" value="Bacteria"/>
</dbReference>
<protein>
    <recommendedName>
        <fullName evidence="5">Mobile element protein</fullName>
    </recommendedName>
</protein>
<proteinExistence type="predicted"/>